<feature type="transmembrane region" description="Helical" evidence="1">
    <location>
        <begin position="141"/>
        <end position="166"/>
    </location>
</feature>
<proteinExistence type="predicted"/>
<feature type="transmembrane region" description="Helical" evidence="1">
    <location>
        <begin position="99"/>
        <end position="121"/>
    </location>
</feature>
<organism evidence="2 3">
    <name type="scientific">Spirosoma taeanense</name>
    <dbReference type="NCBI Taxonomy" id="2735870"/>
    <lineage>
        <taxon>Bacteria</taxon>
        <taxon>Pseudomonadati</taxon>
        <taxon>Bacteroidota</taxon>
        <taxon>Cytophagia</taxon>
        <taxon>Cytophagales</taxon>
        <taxon>Cytophagaceae</taxon>
        <taxon>Spirosoma</taxon>
    </lineage>
</organism>
<dbReference type="EMBL" id="CP053435">
    <property type="protein sequence ID" value="QJW91393.1"/>
    <property type="molecule type" value="Genomic_DNA"/>
</dbReference>
<dbReference type="AlphaFoldDB" id="A0A6M5YDL8"/>
<keyword evidence="3" id="KW-1185">Reference proteome</keyword>
<feature type="transmembrane region" description="Helical" evidence="1">
    <location>
        <begin position="381"/>
        <end position="399"/>
    </location>
</feature>
<feature type="transmembrane region" description="Helical" evidence="1">
    <location>
        <begin position="273"/>
        <end position="300"/>
    </location>
</feature>
<feature type="transmembrane region" description="Helical" evidence="1">
    <location>
        <begin position="419"/>
        <end position="438"/>
    </location>
</feature>
<feature type="transmembrane region" description="Helical" evidence="1">
    <location>
        <begin position="30"/>
        <end position="50"/>
    </location>
</feature>
<evidence type="ECO:0000313" key="3">
    <source>
        <dbReference type="Proteomes" id="UP000502756"/>
    </source>
</evidence>
<feature type="transmembrane region" description="Helical" evidence="1">
    <location>
        <begin position="463"/>
        <end position="487"/>
    </location>
</feature>
<sequence>MLSALPQNSPESSSDSHLSLRMEQFAKRWYRYRVPLLLLSILVASVLLFLESPFGEYHIHALSQKLAFSHQSPFLTIQSWSASQQQLAQLEILIDNGFILIYGLTLFTWCVFFALHSLFVVGADGSELHTPTARFMKRMGLIIALLVLVGMTADFIENIIMNTWFYSQEDSGTSGLPWLWTILIILKFFPVVAAVWYILLHPLGILYSFIELGPGQKEAYAIKQNSIQTYAQTQQHYMAEVKQATLLKTANPNLSQRLNDRGKPPGDPKKRRFHWLLAFWSSLLGVQFLIYLLIFMGIIINLDQFDEIFFLWLSTKGNLQIAGTVLFLLLTLVGLGAMLYVTSKILLYLKPIKGIAPPTQSVSISANTLTNHFSDYRFVQLLPLVFVALPFVITGWAFVSSYRDLPAIERDTPLYILRFVLLIIALILTGLVTVYRFWRSHRPNEETEMLLFTSTTPTRDYALLVRLIPGSMIFGQALLNILLLVFIPSVGLTVAQLIGLHAVLLLWLCAVAYLGTLLIQFNKLPLYPLILIVVLYALIVSMFNDNSAIRQTPDTAAIVSSRPTFENYFDRWYRDRTKKLTDTSEIPVVIIAAEGGGIRAAAWTAACLYQLDSLIPDFSRYVFGISGVSGGSVGAATYIALQRANAARVHNLSLIGAQSRDIVSHDLIAPTVASMLFRGGVHNLSPAPVYALDRNRWLEDAWEKALFDHIPDEREAVRLTLEKSFLTYYDSPADSTRFPLLFLNSSVAETGQKALLSPLNLGNPPLSPTNKQASNSHFYDVVDLFAVTRADIPFKTATFLSARFPFVTSGGRVDGQLPNMKSVCFPAFHLIDGGYVENTGIMTAIQLIRRLQQLSQRDTTRYRVRYYLLSLHNGQATDNAAAKLTFRFLSEPLTGFLSAAGRQGFALDQLVAYTLKKHSDPLNDQPNDLQFTYINFSLDRTRGHQYPLGWYLSPTAADSLNATAARQLCCLLNTPQMKSLEAYIARKSGTAQTPLNRSCSCN</sequence>
<accession>A0A6M5YDL8</accession>
<evidence type="ECO:0000256" key="1">
    <source>
        <dbReference type="SAM" id="Phobius"/>
    </source>
</evidence>
<dbReference type="InterPro" id="IPR016035">
    <property type="entry name" value="Acyl_Trfase/lysoPLipase"/>
</dbReference>
<name>A0A6M5YDL8_9BACT</name>
<gene>
    <name evidence="2" type="ORF">HNV11_19420</name>
</gene>
<keyword evidence="1" id="KW-0812">Transmembrane</keyword>
<keyword evidence="1" id="KW-0472">Membrane</keyword>
<protein>
    <submittedName>
        <fullName evidence="2">Uncharacterized protein</fullName>
    </submittedName>
</protein>
<dbReference type="SUPFAM" id="SSF52151">
    <property type="entry name" value="FabD/lysophospholipase-like"/>
    <property type="match status" value="1"/>
</dbReference>
<reference evidence="2 3" key="1">
    <citation type="submission" date="2020-05" db="EMBL/GenBank/DDBJ databases">
        <title>Genome sequencing of Spirosoma sp. TS118.</title>
        <authorList>
            <person name="Lee J.-H."/>
            <person name="Jeong S."/>
            <person name="Zhao L."/>
            <person name="Jung J.-H."/>
            <person name="Kim M.-K."/>
            <person name="Lim S."/>
        </authorList>
    </citation>
    <scope>NUCLEOTIDE SEQUENCE [LARGE SCALE GENOMIC DNA]</scope>
    <source>
        <strain evidence="2 3">TS118</strain>
    </source>
</reference>
<feature type="transmembrane region" description="Helical" evidence="1">
    <location>
        <begin position="526"/>
        <end position="543"/>
    </location>
</feature>
<feature type="transmembrane region" description="Helical" evidence="1">
    <location>
        <begin position="178"/>
        <end position="200"/>
    </location>
</feature>
<keyword evidence="1" id="KW-1133">Transmembrane helix</keyword>
<dbReference type="Gene3D" id="3.40.1090.10">
    <property type="entry name" value="Cytosolic phospholipase A2 catalytic domain"/>
    <property type="match status" value="1"/>
</dbReference>
<feature type="transmembrane region" description="Helical" evidence="1">
    <location>
        <begin position="493"/>
        <end position="514"/>
    </location>
</feature>
<dbReference type="RefSeq" id="WP_171741241.1">
    <property type="nucleotide sequence ID" value="NZ_CP053435.1"/>
</dbReference>
<feature type="transmembrane region" description="Helical" evidence="1">
    <location>
        <begin position="320"/>
        <end position="341"/>
    </location>
</feature>
<dbReference type="KEGG" id="stae:HNV11_19420"/>
<evidence type="ECO:0000313" key="2">
    <source>
        <dbReference type="EMBL" id="QJW91393.1"/>
    </source>
</evidence>
<dbReference type="Proteomes" id="UP000502756">
    <property type="component" value="Chromosome"/>
</dbReference>